<proteinExistence type="inferred from homology"/>
<dbReference type="AlphaFoldDB" id="A0A6M0CRF4"/>
<accession>A0A6M0CRF4</accession>
<protein>
    <submittedName>
        <fullName evidence="7">Sigma-70 family RNA polymerase sigma factor</fullName>
    </submittedName>
</protein>
<dbReference type="InterPro" id="IPR039425">
    <property type="entry name" value="RNA_pol_sigma-70-like"/>
</dbReference>
<dbReference type="InterPro" id="IPR007627">
    <property type="entry name" value="RNA_pol_sigma70_r2"/>
</dbReference>
<keyword evidence="3" id="KW-0731">Sigma factor</keyword>
<evidence type="ECO:0000259" key="5">
    <source>
        <dbReference type="Pfam" id="PF04542"/>
    </source>
</evidence>
<dbReference type="GO" id="GO:0006352">
    <property type="term" value="P:DNA-templated transcription initiation"/>
    <property type="evidence" value="ECO:0007669"/>
    <property type="project" value="InterPro"/>
</dbReference>
<dbReference type="InterPro" id="IPR013249">
    <property type="entry name" value="RNA_pol_sigma70_r4_t2"/>
</dbReference>
<evidence type="ECO:0000313" key="7">
    <source>
        <dbReference type="EMBL" id="NER18097.1"/>
    </source>
</evidence>
<dbReference type="Gene3D" id="1.10.1740.10">
    <property type="match status" value="1"/>
</dbReference>
<organism evidence="7 8">
    <name type="scientific">Spongiivirga citrea</name>
    <dbReference type="NCBI Taxonomy" id="1481457"/>
    <lineage>
        <taxon>Bacteria</taxon>
        <taxon>Pseudomonadati</taxon>
        <taxon>Bacteroidota</taxon>
        <taxon>Flavobacteriia</taxon>
        <taxon>Flavobacteriales</taxon>
        <taxon>Flavobacteriaceae</taxon>
        <taxon>Spongiivirga</taxon>
    </lineage>
</organism>
<dbReference type="Pfam" id="PF08281">
    <property type="entry name" value="Sigma70_r4_2"/>
    <property type="match status" value="1"/>
</dbReference>
<dbReference type="SUPFAM" id="SSF88946">
    <property type="entry name" value="Sigma2 domain of RNA polymerase sigma factors"/>
    <property type="match status" value="1"/>
</dbReference>
<evidence type="ECO:0000256" key="1">
    <source>
        <dbReference type="ARBA" id="ARBA00010641"/>
    </source>
</evidence>
<dbReference type="InterPro" id="IPR013324">
    <property type="entry name" value="RNA_pol_sigma_r3/r4-like"/>
</dbReference>
<keyword evidence="2" id="KW-0805">Transcription regulation</keyword>
<dbReference type="GO" id="GO:0016987">
    <property type="term" value="F:sigma factor activity"/>
    <property type="evidence" value="ECO:0007669"/>
    <property type="project" value="UniProtKB-KW"/>
</dbReference>
<dbReference type="SUPFAM" id="SSF88659">
    <property type="entry name" value="Sigma3 and sigma4 domains of RNA polymerase sigma factors"/>
    <property type="match status" value="1"/>
</dbReference>
<name>A0A6M0CRF4_9FLAO</name>
<dbReference type="InterPro" id="IPR014284">
    <property type="entry name" value="RNA_pol_sigma-70_dom"/>
</dbReference>
<dbReference type="InterPro" id="IPR036388">
    <property type="entry name" value="WH-like_DNA-bd_sf"/>
</dbReference>
<dbReference type="Pfam" id="PF04542">
    <property type="entry name" value="Sigma70_r2"/>
    <property type="match status" value="1"/>
</dbReference>
<dbReference type="PANTHER" id="PTHR43133:SF45">
    <property type="entry name" value="RNA POLYMERASE ECF-TYPE SIGMA FACTOR"/>
    <property type="match status" value="1"/>
</dbReference>
<evidence type="ECO:0000313" key="8">
    <source>
        <dbReference type="Proteomes" id="UP000474296"/>
    </source>
</evidence>
<feature type="domain" description="RNA polymerase sigma factor 70 region 4 type 2" evidence="6">
    <location>
        <begin position="111"/>
        <end position="159"/>
    </location>
</feature>
<evidence type="ECO:0000256" key="2">
    <source>
        <dbReference type="ARBA" id="ARBA00023015"/>
    </source>
</evidence>
<dbReference type="GO" id="GO:0003677">
    <property type="term" value="F:DNA binding"/>
    <property type="evidence" value="ECO:0007669"/>
    <property type="project" value="InterPro"/>
</dbReference>
<evidence type="ECO:0000259" key="6">
    <source>
        <dbReference type="Pfam" id="PF08281"/>
    </source>
</evidence>
<comment type="similarity">
    <text evidence="1">Belongs to the sigma-70 factor family. ECF subfamily.</text>
</comment>
<dbReference type="Gene3D" id="1.10.10.10">
    <property type="entry name" value="Winged helix-like DNA-binding domain superfamily/Winged helix DNA-binding domain"/>
    <property type="match status" value="1"/>
</dbReference>
<sequence>MEVELNKQKEFIDIVKKHKGILYKVITMYCADYNDRKDLEQDILIQIWKSLDTYDDNYALTTWLYRISMNVAISNHRKTFKKKSNTTRINGDLLEFTSNSDVNERSYQQDVLYRLLNELNKFDKALMFLYLEDKDYEVIADVLGITKTNVATKISRIKNKWKQQLSQQKQ</sequence>
<evidence type="ECO:0000256" key="3">
    <source>
        <dbReference type="ARBA" id="ARBA00023082"/>
    </source>
</evidence>
<dbReference type="NCBIfam" id="TIGR02937">
    <property type="entry name" value="sigma70-ECF"/>
    <property type="match status" value="1"/>
</dbReference>
<dbReference type="EMBL" id="JAABOQ010000005">
    <property type="protein sequence ID" value="NER18097.1"/>
    <property type="molecule type" value="Genomic_DNA"/>
</dbReference>
<gene>
    <name evidence="7" type="ORF">GWK10_12805</name>
</gene>
<dbReference type="InterPro" id="IPR013325">
    <property type="entry name" value="RNA_pol_sigma_r2"/>
</dbReference>
<evidence type="ECO:0000256" key="4">
    <source>
        <dbReference type="ARBA" id="ARBA00023163"/>
    </source>
</evidence>
<keyword evidence="4" id="KW-0804">Transcription</keyword>
<dbReference type="PANTHER" id="PTHR43133">
    <property type="entry name" value="RNA POLYMERASE ECF-TYPE SIGMA FACTO"/>
    <property type="match status" value="1"/>
</dbReference>
<keyword evidence="8" id="KW-1185">Reference proteome</keyword>
<dbReference type="Proteomes" id="UP000474296">
    <property type="component" value="Unassembled WGS sequence"/>
</dbReference>
<feature type="domain" description="RNA polymerase sigma-70 region 2" evidence="5">
    <location>
        <begin position="15"/>
        <end position="78"/>
    </location>
</feature>
<reference evidence="7 8" key="1">
    <citation type="submission" date="2020-01" db="EMBL/GenBank/DDBJ databases">
        <title>Spongiivirga citrea KCTC 32990T.</title>
        <authorList>
            <person name="Wang G."/>
        </authorList>
    </citation>
    <scope>NUCLEOTIDE SEQUENCE [LARGE SCALE GENOMIC DNA]</scope>
    <source>
        <strain evidence="7 8">KCTC 32990</strain>
    </source>
</reference>
<comment type="caution">
    <text evidence="7">The sequence shown here is derived from an EMBL/GenBank/DDBJ whole genome shotgun (WGS) entry which is preliminary data.</text>
</comment>